<dbReference type="EnsemblPlants" id="KQK02242">
    <property type="protein sequence ID" value="KQK02242"/>
    <property type="gene ID" value="BRADI_2g00290v3"/>
</dbReference>
<evidence type="ECO:0000256" key="8">
    <source>
        <dbReference type="ARBA" id="ARBA00023034"/>
    </source>
</evidence>
<dbReference type="eggNOG" id="KOG1476">
    <property type="taxonomic scope" value="Eukaryota"/>
</dbReference>
<dbReference type="GeneID" id="100824060"/>
<keyword evidence="6 12" id="KW-0735">Signal-anchor</keyword>
<dbReference type="PANTHER" id="PTHR10896">
    <property type="entry name" value="GALACTOSYLGALACTOSYLXYLOSYLPROTEIN 3-BETA-GLUCURONOSYLTRANSFERASE BETA-1,3-GLUCURONYLTRANSFERASE"/>
    <property type="match status" value="1"/>
</dbReference>
<dbReference type="GO" id="GO:0015018">
    <property type="term" value="F:galactosylgalactosylxylosylprotein 3-beta-glucuronosyltransferase activity"/>
    <property type="evidence" value="ECO:0007669"/>
    <property type="project" value="InterPro"/>
</dbReference>
<comment type="function">
    <text evidence="12">Involved in the synthesis of glucuronoxylan hemicellulose in secondary cell walls.</text>
</comment>
<reference evidence="14" key="2">
    <citation type="submission" date="2017-06" db="EMBL/GenBank/DDBJ databases">
        <title>WGS assembly of Brachypodium distachyon.</title>
        <authorList>
            <consortium name="The International Brachypodium Initiative"/>
            <person name="Lucas S."/>
            <person name="Harmon-Smith M."/>
            <person name="Lail K."/>
            <person name="Tice H."/>
            <person name="Grimwood J."/>
            <person name="Bruce D."/>
            <person name="Barry K."/>
            <person name="Shu S."/>
            <person name="Lindquist E."/>
            <person name="Wang M."/>
            <person name="Pitluck S."/>
            <person name="Vogel J.P."/>
            <person name="Garvin D.F."/>
            <person name="Mockler T.C."/>
            <person name="Schmutz J."/>
            <person name="Rokhsar D."/>
            <person name="Bevan M.W."/>
        </authorList>
    </citation>
    <scope>NUCLEOTIDE SEQUENCE</scope>
    <source>
        <strain evidence="14">Bd21</strain>
    </source>
</reference>
<evidence type="ECO:0000256" key="13">
    <source>
        <dbReference type="SAM" id="MobiDB-lite"/>
    </source>
</evidence>
<gene>
    <name evidence="15" type="primary">LOC100824060</name>
    <name evidence="14" type="ORF">BRADI_2g00290v3</name>
</gene>
<dbReference type="GO" id="GO:0071555">
    <property type="term" value="P:cell wall organization"/>
    <property type="evidence" value="ECO:0007669"/>
    <property type="project" value="UniProtKB-KW"/>
</dbReference>
<keyword evidence="4 12" id="KW-0808">Transferase</keyword>
<dbReference type="Pfam" id="PF03360">
    <property type="entry name" value="Glyco_transf_43"/>
    <property type="match status" value="1"/>
</dbReference>
<evidence type="ECO:0000256" key="2">
    <source>
        <dbReference type="ARBA" id="ARBA00007706"/>
    </source>
</evidence>
<evidence type="ECO:0000256" key="3">
    <source>
        <dbReference type="ARBA" id="ARBA00022676"/>
    </source>
</evidence>
<evidence type="ECO:0000256" key="1">
    <source>
        <dbReference type="ARBA" id="ARBA00004323"/>
    </source>
</evidence>
<comment type="similarity">
    <text evidence="2 12">Belongs to the glycosyltransferase 43 family.</text>
</comment>
<feature type="region of interest" description="Disordered" evidence="13">
    <location>
        <begin position="206"/>
        <end position="245"/>
    </location>
</feature>
<keyword evidence="11 12" id="KW-0961">Cell wall biogenesis/degradation</keyword>
<accession>I1HB18</accession>
<dbReference type="Proteomes" id="UP000008810">
    <property type="component" value="Chromosome 2"/>
</dbReference>
<reference evidence="15" key="3">
    <citation type="submission" date="2018-08" db="UniProtKB">
        <authorList>
            <consortium name="EnsemblPlants"/>
        </authorList>
    </citation>
    <scope>IDENTIFICATION</scope>
    <source>
        <strain evidence="15">cv. Bd21</strain>
    </source>
</reference>
<dbReference type="ExpressionAtlas" id="I1HB18">
    <property type="expression patterns" value="baseline and differential"/>
</dbReference>
<dbReference type="GO" id="GO:0009834">
    <property type="term" value="P:plant-type secondary cell wall biogenesis"/>
    <property type="evidence" value="ECO:0000318"/>
    <property type="project" value="GO_Central"/>
</dbReference>
<dbReference type="AlphaFoldDB" id="I1HB18"/>
<evidence type="ECO:0000256" key="10">
    <source>
        <dbReference type="ARBA" id="ARBA00023180"/>
    </source>
</evidence>
<feature type="compositionally biased region" description="Polar residues" evidence="13">
    <location>
        <begin position="206"/>
        <end position="230"/>
    </location>
</feature>
<dbReference type="OMA" id="WEWFINS"/>
<protein>
    <recommendedName>
        <fullName evidence="12">Glycosyltransferases</fullName>
        <ecNumber evidence="12">2.4.-.-</ecNumber>
    </recommendedName>
</protein>
<dbReference type="EMBL" id="CM000881">
    <property type="protein sequence ID" value="KQK02242.2"/>
    <property type="molecule type" value="Genomic_DNA"/>
</dbReference>
<evidence type="ECO:0000256" key="4">
    <source>
        <dbReference type="ARBA" id="ARBA00022679"/>
    </source>
</evidence>
<evidence type="ECO:0000256" key="9">
    <source>
        <dbReference type="ARBA" id="ARBA00023136"/>
    </source>
</evidence>
<evidence type="ECO:0000256" key="7">
    <source>
        <dbReference type="ARBA" id="ARBA00022989"/>
    </source>
</evidence>
<evidence type="ECO:0000313" key="16">
    <source>
        <dbReference type="Proteomes" id="UP000008810"/>
    </source>
</evidence>
<dbReference type="SUPFAM" id="SSF53448">
    <property type="entry name" value="Nucleotide-diphospho-sugar transferases"/>
    <property type="match status" value="1"/>
</dbReference>
<dbReference type="GO" id="GO:0000139">
    <property type="term" value="C:Golgi membrane"/>
    <property type="evidence" value="ECO:0000318"/>
    <property type="project" value="GO_Central"/>
</dbReference>
<reference evidence="14 15" key="1">
    <citation type="journal article" date="2010" name="Nature">
        <title>Genome sequencing and analysis of the model grass Brachypodium distachyon.</title>
        <authorList>
            <consortium name="International Brachypodium Initiative"/>
        </authorList>
    </citation>
    <scope>NUCLEOTIDE SEQUENCE [LARGE SCALE GENOMIC DNA]</scope>
    <source>
        <strain evidence="14">Bd21</strain>
        <strain evidence="15">cv. Bd21</strain>
    </source>
</reference>
<keyword evidence="8 12" id="KW-0333">Golgi apparatus</keyword>
<keyword evidence="7" id="KW-1133">Transmembrane helix</keyword>
<dbReference type="RefSeq" id="XP_003565207.1">
    <property type="nucleotide sequence ID" value="XM_003565159.4"/>
</dbReference>
<dbReference type="InterPro" id="IPR029044">
    <property type="entry name" value="Nucleotide-diphossugar_trans"/>
</dbReference>
<keyword evidence="10" id="KW-0325">Glycoprotein</keyword>
<evidence type="ECO:0000313" key="14">
    <source>
        <dbReference type="EMBL" id="KQK02242.2"/>
    </source>
</evidence>
<dbReference type="OrthoDB" id="675023at2759"/>
<comment type="subcellular location">
    <subcellularLocation>
        <location evidence="1 12">Golgi apparatus membrane</location>
        <topology evidence="1 12">Single-pass type II membrane protein</topology>
    </subcellularLocation>
</comment>
<dbReference type="FunFam" id="3.90.550.10:FF:000262">
    <property type="entry name" value="Glycosyltransferases"/>
    <property type="match status" value="1"/>
</dbReference>
<name>I1HB18_BRADI</name>
<evidence type="ECO:0000256" key="5">
    <source>
        <dbReference type="ARBA" id="ARBA00022692"/>
    </source>
</evidence>
<dbReference type="PANTHER" id="PTHR10896:SF32">
    <property type="entry name" value="GLUCURONOSYLTRANSFERASE OS01G0157700-RELATED"/>
    <property type="match status" value="1"/>
</dbReference>
<dbReference type="Gramene" id="KQK02242">
    <property type="protein sequence ID" value="KQK02242"/>
    <property type="gene ID" value="BRADI_2g00290v3"/>
</dbReference>
<accession>A0A0Q3QLA9</accession>
<dbReference type="STRING" id="15368.I1HB18"/>
<evidence type="ECO:0000256" key="6">
    <source>
        <dbReference type="ARBA" id="ARBA00022968"/>
    </source>
</evidence>
<evidence type="ECO:0000256" key="12">
    <source>
        <dbReference type="RuleBase" id="RU363127"/>
    </source>
</evidence>
<feature type="compositionally biased region" description="Basic and acidic residues" evidence="13">
    <location>
        <begin position="330"/>
        <end position="339"/>
    </location>
</feature>
<evidence type="ECO:0000313" key="15">
    <source>
        <dbReference type="EnsemblPlants" id="KQK02242"/>
    </source>
</evidence>
<dbReference type="KEGG" id="bdi:100824060"/>
<dbReference type="InterPro" id="IPR005027">
    <property type="entry name" value="Glyco_trans_43"/>
</dbReference>
<keyword evidence="5" id="KW-0812">Transmembrane</keyword>
<organism evidence="14">
    <name type="scientific">Brachypodium distachyon</name>
    <name type="common">Purple false brome</name>
    <name type="synonym">Trachynia distachya</name>
    <dbReference type="NCBI Taxonomy" id="15368"/>
    <lineage>
        <taxon>Eukaryota</taxon>
        <taxon>Viridiplantae</taxon>
        <taxon>Streptophyta</taxon>
        <taxon>Embryophyta</taxon>
        <taxon>Tracheophyta</taxon>
        <taxon>Spermatophyta</taxon>
        <taxon>Magnoliopsida</taxon>
        <taxon>Liliopsida</taxon>
        <taxon>Poales</taxon>
        <taxon>Poaceae</taxon>
        <taxon>BOP clade</taxon>
        <taxon>Pooideae</taxon>
        <taxon>Stipodae</taxon>
        <taxon>Brachypodieae</taxon>
        <taxon>Brachypodium</taxon>
    </lineage>
</organism>
<dbReference type="EC" id="2.4.-.-" evidence="12"/>
<dbReference type="GO" id="GO:0010417">
    <property type="term" value="P:glucuronoxylan biosynthetic process"/>
    <property type="evidence" value="ECO:0000318"/>
    <property type="project" value="GO_Central"/>
</dbReference>
<keyword evidence="16" id="KW-1185">Reference proteome</keyword>
<dbReference type="GO" id="GO:0042285">
    <property type="term" value="F:xylosyltransferase activity"/>
    <property type="evidence" value="ECO:0000318"/>
    <property type="project" value="GO_Central"/>
</dbReference>
<feature type="region of interest" description="Disordered" evidence="13">
    <location>
        <begin position="322"/>
        <end position="347"/>
    </location>
</feature>
<proteinExistence type="inferred from homology"/>
<keyword evidence="9" id="KW-0472">Membrane</keyword>
<keyword evidence="3" id="KW-0328">Glycosyltransferase</keyword>
<sequence>MDSAERSKKRMQLWRKGKAAVVQLAICFAIGALAPLAGTSSQSVAILRASFLPSLNVQHAPAVPDLGLLLIVTVTRPDNDGDGMSQEAALTRLGHTLRHVEPPMIWIVVGAKNRSASAVQVLRGTGVTFRHLTYAIENATGAGDDEGRQRNVALSHIERHRLNGVIHFARASGVYDLRFFQQLRQTRGIAAWPTAAVSSADQRVTMQGPTCDSSRITGWYSKDSSSNDTQAPPPVSAQDASAVHNSSGISPEIHFSGLGFRSSILWESERLINKNNSSGEQTQDFIQFVRQMAVGDGETQKGIPSHCSESQIMLWHLDMPRYTPQVEEQDTQKTRSPVEKDEDDYMT</sequence>
<dbReference type="HOGENOM" id="CLU_044006_2_0_1"/>
<dbReference type="Gene3D" id="3.90.550.10">
    <property type="entry name" value="Spore Coat Polysaccharide Biosynthesis Protein SpsA, Chain A"/>
    <property type="match status" value="1"/>
</dbReference>
<evidence type="ECO:0000256" key="11">
    <source>
        <dbReference type="ARBA" id="ARBA00023316"/>
    </source>
</evidence>